<evidence type="ECO:0000256" key="2">
    <source>
        <dbReference type="ARBA" id="ARBA00022448"/>
    </source>
</evidence>
<dbReference type="Gene3D" id="3.40.50.300">
    <property type="entry name" value="P-loop containing nucleotide triphosphate hydrolases"/>
    <property type="match status" value="1"/>
</dbReference>
<keyword evidence="2" id="KW-0813">Transport</keyword>
<evidence type="ECO:0000313" key="8">
    <source>
        <dbReference type="Proteomes" id="UP000290921"/>
    </source>
</evidence>
<dbReference type="PANTHER" id="PTHR42711">
    <property type="entry name" value="ABC TRANSPORTER ATP-BINDING PROTEIN"/>
    <property type="match status" value="1"/>
</dbReference>
<dbReference type="EMBL" id="QMAP01000002">
    <property type="protein sequence ID" value="RXI50043.1"/>
    <property type="molecule type" value="Genomic_DNA"/>
</dbReference>
<dbReference type="InterPro" id="IPR027417">
    <property type="entry name" value="P-loop_NTPase"/>
</dbReference>
<gene>
    <name evidence="7" type="ORF">DP130_03445</name>
    <name evidence="6" type="ORF">K234311028_19480</name>
</gene>
<evidence type="ECO:0000313" key="9">
    <source>
        <dbReference type="Proteomes" id="UP001321763"/>
    </source>
</evidence>
<keyword evidence="4 7" id="KW-0067">ATP-binding</keyword>
<reference evidence="7 8" key="1">
    <citation type="submission" date="2018-06" db="EMBL/GenBank/DDBJ databases">
        <title>Genome conservation of Clostridium tetani.</title>
        <authorList>
            <person name="Bruggemann H."/>
            <person name="Popoff M.R."/>
        </authorList>
    </citation>
    <scope>NUCLEOTIDE SEQUENCE [LARGE SCALE GENOMIC DNA]</scope>
    <source>
        <strain evidence="7 8">2017.061</strain>
    </source>
</reference>
<dbReference type="Proteomes" id="UP000290921">
    <property type="component" value="Unassembled WGS sequence"/>
</dbReference>
<evidence type="ECO:0000259" key="5">
    <source>
        <dbReference type="PROSITE" id="PS50893"/>
    </source>
</evidence>
<evidence type="ECO:0000313" key="6">
    <source>
        <dbReference type="EMBL" id="BDR81702.1"/>
    </source>
</evidence>
<dbReference type="CDD" id="cd03230">
    <property type="entry name" value="ABC_DR_subfamily_A"/>
    <property type="match status" value="1"/>
</dbReference>
<sequence length="298" mass="34066">MLEISNVNKKLGNKLILNNVNLNVSKGSIFGLIGENGAGKTTLIKCITGIYKVDSGNIKIFNEEVFENTKIKEKIGYVADENQYIPSFKVSEMIKFFKLTYKKFSMNRFNELNKTFKIPIDKRIKELSKGMKMRLSLMLNLSIMPEILVLDEPTSGLDPVIKKKIINILLDDVAKNNTTIFISSHHLGDLERICDNVAFISKGTISYVNNIDDMKHNIKKLQVVFKDNVPKDIQSWDEVLTIESIGRVNYVITKKFSKELEEKLKSMGALFIEELDLSLEDMFIYSVKEDEHNEKILA</sequence>
<evidence type="ECO:0000256" key="3">
    <source>
        <dbReference type="ARBA" id="ARBA00022741"/>
    </source>
</evidence>
<dbReference type="SUPFAM" id="SSF52540">
    <property type="entry name" value="P-loop containing nucleoside triphosphate hydrolases"/>
    <property type="match status" value="1"/>
</dbReference>
<dbReference type="GO" id="GO:0005524">
    <property type="term" value="F:ATP binding"/>
    <property type="evidence" value="ECO:0007669"/>
    <property type="project" value="UniProtKB-KW"/>
</dbReference>
<accession>A0A4Q0VEB3</accession>
<dbReference type="AlphaFoldDB" id="A0A4Q0VEB3"/>
<reference evidence="6 9" key="2">
    <citation type="submission" date="2022-09" db="EMBL/GenBank/DDBJ databases">
        <title>complete genome sequences of Clostridium tetani str. KHSU-234311-028 isolated from soil.</title>
        <authorList>
            <person name="Sekizuka T."/>
            <person name="Shitada C."/>
            <person name="Takahashi M."/>
            <person name="Kuroda M."/>
        </authorList>
    </citation>
    <scope>NUCLEOTIDE SEQUENCE [LARGE SCALE GENOMIC DNA]</scope>
    <source>
        <strain evidence="6 9">KHSU-234311-028</strain>
    </source>
</reference>
<dbReference type="InterPro" id="IPR050763">
    <property type="entry name" value="ABC_transporter_ATP-binding"/>
</dbReference>
<organism evidence="7 8">
    <name type="scientific">Clostridium tetani</name>
    <dbReference type="NCBI Taxonomy" id="1513"/>
    <lineage>
        <taxon>Bacteria</taxon>
        <taxon>Bacillati</taxon>
        <taxon>Bacillota</taxon>
        <taxon>Clostridia</taxon>
        <taxon>Eubacteriales</taxon>
        <taxon>Clostridiaceae</taxon>
        <taxon>Clostridium</taxon>
    </lineage>
</organism>
<dbReference type="Proteomes" id="UP001321763">
    <property type="component" value="Chromosome"/>
</dbReference>
<dbReference type="PROSITE" id="PS50893">
    <property type="entry name" value="ABC_TRANSPORTER_2"/>
    <property type="match status" value="1"/>
</dbReference>
<feature type="domain" description="ABC transporter" evidence="5">
    <location>
        <begin position="2"/>
        <end position="227"/>
    </location>
</feature>
<dbReference type="PANTHER" id="PTHR42711:SF5">
    <property type="entry name" value="ABC TRANSPORTER ATP-BINDING PROTEIN NATA"/>
    <property type="match status" value="1"/>
</dbReference>
<proteinExistence type="inferred from homology"/>
<dbReference type="RefSeq" id="WP_129029923.1">
    <property type="nucleotide sequence ID" value="NZ_AP026818.1"/>
</dbReference>
<dbReference type="InterPro" id="IPR003439">
    <property type="entry name" value="ABC_transporter-like_ATP-bd"/>
</dbReference>
<dbReference type="GO" id="GO:0016887">
    <property type="term" value="F:ATP hydrolysis activity"/>
    <property type="evidence" value="ECO:0007669"/>
    <property type="project" value="InterPro"/>
</dbReference>
<comment type="similarity">
    <text evidence="1">Belongs to the ABC transporter superfamily.</text>
</comment>
<evidence type="ECO:0000256" key="1">
    <source>
        <dbReference type="ARBA" id="ARBA00005417"/>
    </source>
</evidence>
<dbReference type="Pfam" id="PF00005">
    <property type="entry name" value="ABC_tran"/>
    <property type="match status" value="1"/>
</dbReference>
<evidence type="ECO:0000313" key="7">
    <source>
        <dbReference type="EMBL" id="RXI50043.1"/>
    </source>
</evidence>
<name>A0A4Q0VEB3_CLOTA</name>
<protein>
    <submittedName>
        <fullName evidence="7">ABC transporter ATP-binding protein</fullName>
    </submittedName>
</protein>
<dbReference type="SMART" id="SM00382">
    <property type="entry name" value="AAA"/>
    <property type="match status" value="1"/>
</dbReference>
<evidence type="ECO:0000256" key="4">
    <source>
        <dbReference type="ARBA" id="ARBA00022840"/>
    </source>
</evidence>
<dbReference type="EMBL" id="AP026818">
    <property type="protein sequence ID" value="BDR81702.1"/>
    <property type="molecule type" value="Genomic_DNA"/>
</dbReference>
<dbReference type="InterPro" id="IPR003593">
    <property type="entry name" value="AAA+_ATPase"/>
</dbReference>
<keyword evidence="3" id="KW-0547">Nucleotide-binding</keyword>